<keyword evidence="2" id="KW-1185">Reference proteome</keyword>
<organism evidence="1 2">
    <name type="scientific">Bacillus capparidis</name>
    <dbReference type="NCBI Taxonomy" id="1840411"/>
    <lineage>
        <taxon>Bacteria</taxon>
        <taxon>Bacillati</taxon>
        <taxon>Bacillota</taxon>
        <taxon>Bacilli</taxon>
        <taxon>Bacillales</taxon>
        <taxon>Bacillaceae</taxon>
        <taxon>Bacillus</taxon>
    </lineage>
</organism>
<protein>
    <submittedName>
        <fullName evidence="1">Uncharacterized protein</fullName>
    </submittedName>
</protein>
<comment type="caution">
    <text evidence="1">The sequence shown here is derived from an EMBL/GenBank/DDBJ whole genome shotgun (WGS) entry which is preliminary data.</text>
</comment>
<dbReference type="EMBL" id="JAFDST010000005">
    <property type="protein sequence ID" value="MBP1083245.1"/>
    <property type="molecule type" value="Genomic_DNA"/>
</dbReference>
<sequence length="58" mass="7186">MYISLFCKFFWVKSMVSEEQIKHTYEEGDKKDKTITYGFPDYKSWLCNGYYYHLFFTK</sequence>
<reference evidence="1 2" key="1">
    <citation type="submission" date="2021-01" db="EMBL/GenBank/DDBJ databases">
        <title>Genomic Encyclopedia of Type Strains, Phase IV (KMG-IV): sequencing the most valuable type-strain genomes for metagenomic binning, comparative biology and taxonomic classification.</title>
        <authorList>
            <person name="Goeker M."/>
        </authorList>
    </citation>
    <scope>NUCLEOTIDE SEQUENCE [LARGE SCALE GENOMIC DNA]</scope>
    <source>
        <strain evidence="1 2">DSM 103394</strain>
    </source>
</reference>
<proteinExistence type="predicted"/>
<accession>A0ABS4D0X5</accession>
<name>A0ABS4D0X5_9BACI</name>
<evidence type="ECO:0000313" key="1">
    <source>
        <dbReference type="EMBL" id="MBP1083245.1"/>
    </source>
</evidence>
<dbReference type="Proteomes" id="UP000674416">
    <property type="component" value="Unassembled WGS sequence"/>
</dbReference>
<gene>
    <name evidence="1" type="ORF">JOC74_003759</name>
</gene>
<evidence type="ECO:0000313" key="2">
    <source>
        <dbReference type="Proteomes" id="UP000674416"/>
    </source>
</evidence>